<evidence type="ECO:0000256" key="7">
    <source>
        <dbReference type="ARBA" id="ARBA00022840"/>
    </source>
</evidence>
<evidence type="ECO:0000256" key="1">
    <source>
        <dbReference type="ARBA" id="ARBA00004123"/>
    </source>
</evidence>
<dbReference type="Pfam" id="PF14551">
    <property type="entry name" value="MCM_N"/>
    <property type="match status" value="1"/>
</dbReference>
<dbReference type="FunFam" id="3.30.1640.10:FF:000004">
    <property type="entry name" value="DNA helicase"/>
    <property type="match status" value="1"/>
</dbReference>
<dbReference type="PROSITE" id="PS50051">
    <property type="entry name" value="MCM_2"/>
    <property type="match status" value="1"/>
</dbReference>
<evidence type="ECO:0000256" key="2">
    <source>
        <dbReference type="ARBA" id="ARBA00008010"/>
    </source>
</evidence>
<reference evidence="15" key="1">
    <citation type="submission" date="2023-08" db="EMBL/GenBank/DDBJ databases">
        <authorList>
            <person name="Alioto T."/>
            <person name="Alioto T."/>
            <person name="Gomez Garrido J."/>
        </authorList>
    </citation>
    <scope>NUCLEOTIDE SEQUENCE</scope>
</reference>
<dbReference type="InterPro" id="IPR018525">
    <property type="entry name" value="MCM_CS"/>
</dbReference>
<dbReference type="FunFam" id="2.20.28.10:FF:000003">
    <property type="entry name" value="DNA helicase"/>
    <property type="match status" value="1"/>
</dbReference>
<dbReference type="AlphaFoldDB" id="A0AAV1GF57"/>
<evidence type="ECO:0000256" key="4">
    <source>
        <dbReference type="ARBA" id="ARBA00022741"/>
    </source>
</evidence>
<evidence type="ECO:0000256" key="12">
    <source>
        <dbReference type="RuleBase" id="RU368064"/>
    </source>
</evidence>
<dbReference type="Gene3D" id="3.40.50.300">
    <property type="entry name" value="P-loop containing nucleotide triphosphate hydrolases"/>
    <property type="match status" value="1"/>
</dbReference>
<dbReference type="PROSITE" id="PS00847">
    <property type="entry name" value="MCM_1"/>
    <property type="match status" value="1"/>
</dbReference>
<dbReference type="InterPro" id="IPR001208">
    <property type="entry name" value="MCM_dom"/>
</dbReference>
<comment type="catalytic activity">
    <reaction evidence="12">
        <text>ATP + H2O = ADP + phosphate + H(+)</text>
        <dbReference type="Rhea" id="RHEA:13065"/>
        <dbReference type="ChEBI" id="CHEBI:15377"/>
        <dbReference type="ChEBI" id="CHEBI:15378"/>
        <dbReference type="ChEBI" id="CHEBI:30616"/>
        <dbReference type="ChEBI" id="CHEBI:43474"/>
        <dbReference type="ChEBI" id="CHEBI:456216"/>
        <dbReference type="EC" id="3.6.4.12"/>
    </reaction>
</comment>
<dbReference type="Gene3D" id="1.20.58.870">
    <property type="match status" value="1"/>
</dbReference>
<dbReference type="Gene3D" id="2.40.50.140">
    <property type="entry name" value="Nucleic acid-binding proteins"/>
    <property type="match status" value="1"/>
</dbReference>
<proteinExistence type="inferred from homology"/>
<dbReference type="InterPro" id="IPR027925">
    <property type="entry name" value="MCM_N"/>
</dbReference>
<evidence type="ECO:0000256" key="11">
    <source>
        <dbReference type="RuleBase" id="RU004070"/>
    </source>
</evidence>
<dbReference type="InterPro" id="IPR031327">
    <property type="entry name" value="MCM"/>
</dbReference>
<evidence type="ECO:0000256" key="6">
    <source>
        <dbReference type="ARBA" id="ARBA00022806"/>
    </source>
</evidence>
<dbReference type="GO" id="GO:0005634">
    <property type="term" value="C:nucleus"/>
    <property type="evidence" value="ECO:0007669"/>
    <property type="project" value="UniProtKB-SubCell"/>
</dbReference>
<keyword evidence="6 12" id="KW-0347">Helicase</keyword>
<dbReference type="CDD" id="cd17757">
    <property type="entry name" value="MCM6"/>
    <property type="match status" value="1"/>
</dbReference>
<dbReference type="EC" id="3.6.4.12" evidence="12"/>
<dbReference type="Pfam" id="PF00493">
    <property type="entry name" value="MCM"/>
    <property type="match status" value="1"/>
</dbReference>
<dbReference type="Pfam" id="PF17855">
    <property type="entry name" value="MCM_lid"/>
    <property type="match status" value="1"/>
</dbReference>
<dbReference type="FunFam" id="1.20.58.870:FF:000001">
    <property type="entry name" value="DNA helicase"/>
    <property type="match status" value="1"/>
</dbReference>
<comment type="similarity">
    <text evidence="2 11">Belongs to the MCM family.</text>
</comment>
<dbReference type="SUPFAM" id="SSF50249">
    <property type="entry name" value="Nucleic acid-binding proteins"/>
    <property type="match status" value="1"/>
</dbReference>
<evidence type="ECO:0000256" key="5">
    <source>
        <dbReference type="ARBA" id="ARBA00022801"/>
    </source>
</evidence>
<feature type="domain" description="MCM C-terminal AAA(+) ATPase" evidence="14">
    <location>
        <begin position="344"/>
        <end position="550"/>
    </location>
</feature>
<dbReference type="SUPFAM" id="SSF52540">
    <property type="entry name" value="P-loop containing nucleoside triphosphate hydrolases"/>
    <property type="match status" value="1"/>
</dbReference>
<dbReference type="Proteomes" id="UP001178508">
    <property type="component" value="Chromosome 14"/>
</dbReference>
<dbReference type="GO" id="GO:0016787">
    <property type="term" value="F:hydrolase activity"/>
    <property type="evidence" value="ECO:0007669"/>
    <property type="project" value="UniProtKB-KW"/>
</dbReference>
<evidence type="ECO:0000313" key="16">
    <source>
        <dbReference type="Proteomes" id="UP001178508"/>
    </source>
</evidence>
<comment type="subcellular location">
    <subcellularLocation>
        <location evidence="1 12">Nucleus</location>
    </subcellularLocation>
</comment>
<name>A0AAV1GF57_XYRNO</name>
<evidence type="ECO:0000256" key="8">
    <source>
        <dbReference type="ARBA" id="ARBA00023125"/>
    </source>
</evidence>
<keyword evidence="16" id="KW-1185">Reference proteome</keyword>
<dbReference type="PRINTS" id="PR01662">
    <property type="entry name" value="MCMPROTEIN6"/>
</dbReference>
<dbReference type="PRINTS" id="PR01657">
    <property type="entry name" value="MCMFAMILY"/>
</dbReference>
<dbReference type="GO" id="GO:0042555">
    <property type="term" value="C:MCM complex"/>
    <property type="evidence" value="ECO:0007669"/>
    <property type="project" value="UniProtKB-UniRule"/>
</dbReference>
<keyword evidence="9" id="KW-0539">Nucleus</keyword>
<dbReference type="GO" id="GO:1902969">
    <property type="term" value="P:mitotic DNA replication"/>
    <property type="evidence" value="ECO:0007669"/>
    <property type="project" value="TreeGrafter"/>
</dbReference>
<evidence type="ECO:0000256" key="9">
    <source>
        <dbReference type="ARBA" id="ARBA00023242"/>
    </source>
</evidence>
<dbReference type="InterPro" id="IPR041562">
    <property type="entry name" value="MCM_lid"/>
</dbReference>
<feature type="compositionally biased region" description="Acidic residues" evidence="13">
    <location>
        <begin position="665"/>
        <end position="679"/>
    </location>
</feature>
<dbReference type="Pfam" id="PF17207">
    <property type="entry name" value="MCM_OB"/>
    <property type="match status" value="1"/>
</dbReference>
<dbReference type="Gene3D" id="2.20.28.10">
    <property type="match status" value="1"/>
</dbReference>
<keyword evidence="4 11" id="KW-0547">Nucleotide-binding</keyword>
<dbReference type="FunFam" id="3.40.50.300:FF:000115">
    <property type="entry name" value="DNA helicase"/>
    <property type="match status" value="1"/>
</dbReference>
<dbReference type="PANTHER" id="PTHR11630">
    <property type="entry name" value="DNA REPLICATION LICENSING FACTOR MCM FAMILY MEMBER"/>
    <property type="match status" value="1"/>
</dbReference>
<keyword evidence="7 11" id="KW-0067">ATP-binding</keyword>
<dbReference type="GO" id="GO:0000727">
    <property type="term" value="P:double-strand break repair via break-induced replication"/>
    <property type="evidence" value="ECO:0007669"/>
    <property type="project" value="TreeGrafter"/>
</dbReference>
<keyword evidence="3 12" id="KW-0235">DNA replication</keyword>
<evidence type="ECO:0000313" key="15">
    <source>
        <dbReference type="EMBL" id="CAJ1071624.1"/>
    </source>
</evidence>
<comment type="subunit">
    <text evidence="12">Component of the MCM2-7 complex.</text>
</comment>
<dbReference type="InterPro" id="IPR008049">
    <property type="entry name" value="MCM6"/>
</dbReference>
<dbReference type="EMBL" id="OY660877">
    <property type="protein sequence ID" value="CAJ1071624.1"/>
    <property type="molecule type" value="Genomic_DNA"/>
</dbReference>
<organism evidence="15 16">
    <name type="scientific">Xyrichtys novacula</name>
    <name type="common">Pearly razorfish</name>
    <name type="synonym">Hemipteronotus novacula</name>
    <dbReference type="NCBI Taxonomy" id="13765"/>
    <lineage>
        <taxon>Eukaryota</taxon>
        <taxon>Metazoa</taxon>
        <taxon>Chordata</taxon>
        <taxon>Craniata</taxon>
        <taxon>Vertebrata</taxon>
        <taxon>Euteleostomi</taxon>
        <taxon>Actinopterygii</taxon>
        <taxon>Neopterygii</taxon>
        <taxon>Teleostei</taxon>
        <taxon>Neoteleostei</taxon>
        <taxon>Acanthomorphata</taxon>
        <taxon>Eupercaria</taxon>
        <taxon>Labriformes</taxon>
        <taxon>Labridae</taxon>
        <taxon>Xyrichtys</taxon>
    </lineage>
</organism>
<accession>A0AAV1GF57</accession>
<dbReference type="GO" id="GO:0006270">
    <property type="term" value="P:DNA replication initiation"/>
    <property type="evidence" value="ECO:0007669"/>
    <property type="project" value="UniProtKB-UniRule"/>
</dbReference>
<dbReference type="Gene3D" id="3.30.1640.10">
    <property type="entry name" value="mini-chromosome maintenance (MCM) complex, chain A, domain 1"/>
    <property type="match status" value="1"/>
</dbReference>
<gene>
    <name evidence="15" type="ORF">XNOV1_A028893</name>
</gene>
<keyword evidence="10 12" id="KW-0131">Cell cycle</keyword>
<evidence type="ECO:0000256" key="13">
    <source>
        <dbReference type="SAM" id="MobiDB-lite"/>
    </source>
</evidence>
<dbReference type="FunFam" id="2.40.50.140:FF:000091">
    <property type="entry name" value="DNA helicase"/>
    <property type="match status" value="1"/>
</dbReference>
<feature type="region of interest" description="Disordered" evidence="13">
    <location>
        <begin position="662"/>
        <end position="685"/>
    </location>
</feature>
<dbReference type="InterPro" id="IPR027417">
    <property type="entry name" value="P-loop_NTPase"/>
</dbReference>
<evidence type="ECO:0000259" key="14">
    <source>
        <dbReference type="PROSITE" id="PS50051"/>
    </source>
</evidence>
<evidence type="ECO:0000256" key="3">
    <source>
        <dbReference type="ARBA" id="ARBA00022705"/>
    </source>
</evidence>
<dbReference type="SMART" id="SM00350">
    <property type="entry name" value="MCM"/>
    <property type="match status" value="1"/>
</dbReference>
<keyword evidence="8 11" id="KW-0238">DNA-binding</keyword>
<dbReference type="InterPro" id="IPR041024">
    <property type="entry name" value="Mcm6_C"/>
</dbReference>
<keyword evidence="5 12" id="KW-0378">Hydrolase</keyword>
<protein>
    <recommendedName>
        <fullName evidence="12">DNA replication licensing factor MCM6</fullName>
        <ecNumber evidence="12">3.6.4.12</ecNumber>
    </recommendedName>
</protein>
<dbReference type="InterPro" id="IPR033762">
    <property type="entry name" value="MCM_OB"/>
</dbReference>
<dbReference type="PANTHER" id="PTHR11630:SF73">
    <property type="entry name" value="DNA REPLICATION LICENSING FACTOR MCM6"/>
    <property type="match status" value="1"/>
</dbReference>
<dbReference type="GO" id="GO:0005524">
    <property type="term" value="F:ATP binding"/>
    <property type="evidence" value="ECO:0007669"/>
    <property type="project" value="UniProtKB-UniRule"/>
</dbReference>
<dbReference type="GO" id="GO:1990518">
    <property type="term" value="F:single-stranded 3'-5' DNA helicase activity"/>
    <property type="evidence" value="ECO:0007669"/>
    <property type="project" value="TreeGrafter"/>
</dbReference>
<sequence>MDVATATAENAGEMVKDELAEKCQKLFQAFLEEFQTGDGEVKYVREAEELIRPERNTLLVSFTDLEGFNQELATTIQEEYYRVYPFLCRAVRNFARDHGNVPLTKEFYVALEDLPTRHKIRELSSMRIGTLVRISGQVVRTHPVHPELVSGTFLCMDCQTVIKDIPQQFKYSPPTICRNPVCNNRSRFHLDTHKSKFIDFQKVRIQETQAELPRGSIPRSLEIILRAEAVETAQAGDRCDLTGTLIVVPDVSQLSTPGVRAETSSRVAGGPQGFEAEGLRGLKALGVRELSYRLAFLACHVAPTNPRFGGKELREEEQTAESIKSQMTEKEWEKVFEMSQDKNLYHNLCTSLFPTIHGNDEVKRGILLMLFGGVPKTTMEGTSLRGDINVCIVGDPSTAKSQFLKHVEEFSPRAVYTSGKASSAAGLTAAVVRDEESQEFVIEAGALMLADNGVCCIDEFDKMDLKDQVAIHEAMEQQTISITKAGVKATLNARTSILAAANPVGGRYDRSKSLKQNVQLTAPIMSRFDLFFILVDECNEVTDYAIARRIVDLHSRVEESVDRLYSLDEIRRYLLFARQFKPKISSESEEFIVEQYKRLRQRDGSGGVSKSAWRITVRQLESMIRLSEGMARMHCCDEVQPKHVKEAFRLLNKSIIRVETPDVNLEQDDELEEEEEQQEDGNAVPNGVNGINGHVDGVNGHVNGVNGHVNGVNGHAEPGSQPKPSFRLSFTEYRRISNLLVLHLRKTEEAEDEEELKKSAVVNWYLKEIESEIESEEELVNKKGMIEKVIHRLVNYDHILIELSQAGLKGSESASKEEEVVLVVNPNYILED</sequence>
<evidence type="ECO:0000256" key="10">
    <source>
        <dbReference type="ARBA" id="ARBA00023306"/>
    </source>
</evidence>
<dbReference type="InterPro" id="IPR012340">
    <property type="entry name" value="NA-bd_OB-fold"/>
</dbReference>
<comment type="function">
    <text evidence="12">Acts as component of the MCM2-7 complex (MCM complex) which is the replicative helicase essential for 'once per cell cycle' DNA replication initiation and elongation in eukaryotic cells. The active ATPase sites in the MCM2-7 ring are formed through the interaction surfaces of two neighboring subunits such that a critical structure of a conserved arginine finger motif is provided in trans relative to the ATP-binding site of the Walker A box of the adjacent subunit. The six ATPase active sites, however, are likely to contribute differentially to the complex helicase activity.</text>
</comment>
<dbReference type="GO" id="GO:0003697">
    <property type="term" value="F:single-stranded DNA binding"/>
    <property type="evidence" value="ECO:0007669"/>
    <property type="project" value="TreeGrafter"/>
</dbReference>
<dbReference type="Pfam" id="PF18263">
    <property type="entry name" value="WHD_MCM6"/>
    <property type="match status" value="1"/>
</dbReference>